<dbReference type="AlphaFoldDB" id="A0A8H6HU97"/>
<feature type="region of interest" description="Disordered" evidence="4">
    <location>
        <begin position="1"/>
        <end position="56"/>
    </location>
</feature>
<feature type="compositionally biased region" description="Low complexity" evidence="4">
    <location>
        <begin position="729"/>
        <end position="744"/>
    </location>
</feature>
<feature type="region of interest" description="Disordered" evidence="4">
    <location>
        <begin position="102"/>
        <end position="333"/>
    </location>
</feature>
<feature type="compositionally biased region" description="Acidic residues" evidence="4">
    <location>
        <begin position="593"/>
        <end position="610"/>
    </location>
</feature>
<feature type="compositionally biased region" description="Basic and acidic residues" evidence="4">
    <location>
        <begin position="776"/>
        <end position="793"/>
    </location>
</feature>
<feature type="compositionally biased region" description="Basic and acidic residues" evidence="4">
    <location>
        <begin position="299"/>
        <end position="309"/>
    </location>
</feature>
<feature type="compositionally biased region" description="Basic and acidic residues" evidence="4">
    <location>
        <begin position="317"/>
        <end position="330"/>
    </location>
</feature>
<evidence type="ECO:0000256" key="3">
    <source>
        <dbReference type="ARBA" id="ARBA00023242"/>
    </source>
</evidence>
<feature type="compositionally biased region" description="Polar residues" evidence="4">
    <location>
        <begin position="221"/>
        <end position="230"/>
    </location>
</feature>
<feature type="compositionally biased region" description="Acidic residues" evidence="4">
    <location>
        <begin position="176"/>
        <end position="195"/>
    </location>
</feature>
<feature type="region of interest" description="Disordered" evidence="4">
    <location>
        <begin position="512"/>
        <end position="639"/>
    </location>
</feature>
<evidence type="ECO:0000256" key="4">
    <source>
        <dbReference type="SAM" id="MobiDB-lite"/>
    </source>
</evidence>
<comment type="caution">
    <text evidence="5">The sequence shown here is derived from an EMBL/GenBank/DDBJ whole genome shotgun (WGS) entry which is preliminary data.</text>
</comment>
<feature type="compositionally biased region" description="Basic and acidic residues" evidence="4">
    <location>
        <begin position="46"/>
        <end position="56"/>
    </location>
</feature>
<organism evidence="5 6">
    <name type="scientific">Ephemerocybe angulata</name>
    <dbReference type="NCBI Taxonomy" id="980116"/>
    <lineage>
        <taxon>Eukaryota</taxon>
        <taxon>Fungi</taxon>
        <taxon>Dikarya</taxon>
        <taxon>Basidiomycota</taxon>
        <taxon>Agaricomycotina</taxon>
        <taxon>Agaricomycetes</taxon>
        <taxon>Agaricomycetidae</taxon>
        <taxon>Agaricales</taxon>
        <taxon>Agaricineae</taxon>
        <taxon>Psathyrellaceae</taxon>
        <taxon>Ephemerocybe</taxon>
    </lineage>
</organism>
<sequence length="1036" mass="115033">MAKLPSTSRAGPQRKSGPGGPKKAFSKSAGDKSKANAEAGFAKRQTLKDKKQREAGFQDVYEYLPEKTRRSKVKMDLDRDEAMEFGAIDEMGDAAREALRARLIGENEDDERVASEDDEEVDSDAAFEESDEERFAEFFPKKGKKSTVKKDRGVRFADVNLDEDDDEQPHQKPAQESDEEEEDSEAEGEDDEFIDLLDVLDGKGDIDMGSDDEAAKKPAATSEQPSSSRPDASEDEDEDMEDDEEVSEDEEEDDEDVEDDENDAHITASDEEDLGEDALDNLQSFVSGLDTTSQTQKRKAVDDSEEPARARKRRIIREKTETGAEDEFRIDSSGSKLNLDDLLAPLATQSSSLQTLKKSTKILGSSKTKALSAPLPQRAQERLDREAAYEQTKEEVDKWSGTMKKIREAEHLSFPLQAEKAGRVSNMELTAKFKPTTGLESAVDALLRNAKMRDEDLHGTEESLLKANNLTVEEVAQRRSELRKMRELMLRAELKAARANKIKSKTYRKLRRKEKERLAEQIDEEEDSGDEEVQAKKAMERARERATLKHKHTGKWAKQMQKGHMDVDQRKEIQDMLSRGEKLRKKVQGVGSDDSEESSSEEEGMDEEEAAEKVRSGAFEELRALREGGGDDLPEGKKGKGIFQMKFMKDAMARQEAAVNRDVDDFIKELGPAQEGESDVEDDEDDHDPSSGVVVHRAGGRVVYRPGASSSTSKMPSLTIPSVVPPPSDTSSVTLRSTDFQSSPPFSPVQPRDSSSAEANPWLMQTDQPSSIRITKKNEVVVSKESKSADKSKNKLKKETKKREEEKVKAKDDAELEISSENVLTLQDSAGLKQKKKAAGKKAVSMVATAGGSGDSEDEDANSEVDAQEAVLLAKAKGKGKAGPGAFQQRDLVALAFAGDNVIKEFEEAKKREIAEDAPKEVDTTIPGWGTWGGAGTRKKPAKPKYIKKIAGVDPTTRADYNKKHIIISEKRDKKASKYMVKDLPYPYSSQAQFEKAMERPLGVQWNTRTAFQRATLPRVVKKPGVVITPLEKRVQ</sequence>
<feature type="compositionally biased region" description="Basic and acidic residues" evidence="4">
    <location>
        <begin position="379"/>
        <end position="396"/>
    </location>
</feature>
<evidence type="ECO:0000313" key="6">
    <source>
        <dbReference type="Proteomes" id="UP000521943"/>
    </source>
</evidence>
<dbReference type="GO" id="GO:0006364">
    <property type="term" value="P:rRNA processing"/>
    <property type="evidence" value="ECO:0007669"/>
    <property type="project" value="InterPro"/>
</dbReference>
<accession>A0A8H6HU97</accession>
<feature type="compositionally biased region" description="Basic and acidic residues" evidence="4">
    <location>
        <begin position="801"/>
        <end position="813"/>
    </location>
</feature>
<dbReference type="OrthoDB" id="277439at2759"/>
<feature type="compositionally biased region" description="Low complexity" evidence="4">
    <location>
        <begin position="692"/>
        <end position="705"/>
    </location>
</feature>
<feature type="compositionally biased region" description="Acidic residues" evidence="4">
    <location>
        <begin position="233"/>
        <end position="262"/>
    </location>
</feature>
<keyword evidence="3" id="KW-0539">Nucleus</keyword>
<feature type="compositionally biased region" description="Acidic residues" evidence="4">
    <location>
        <begin position="269"/>
        <end position="279"/>
    </location>
</feature>
<feature type="compositionally biased region" description="Basic and acidic residues" evidence="4">
    <location>
        <begin position="563"/>
        <end position="581"/>
    </location>
</feature>
<dbReference type="PANTHER" id="PTHR14150:SF12">
    <property type="entry name" value="U3 SMALL NUCLEOLAR RNA-ASSOCIATED PROTEIN 14 HOMOLOG A"/>
    <property type="match status" value="1"/>
</dbReference>
<keyword evidence="2" id="KW-0597">Phosphoprotein</keyword>
<evidence type="ECO:0000256" key="2">
    <source>
        <dbReference type="ARBA" id="ARBA00022553"/>
    </source>
</evidence>
<evidence type="ECO:0000256" key="1">
    <source>
        <dbReference type="ARBA" id="ARBA00004604"/>
    </source>
</evidence>
<dbReference type="GO" id="GO:0032040">
    <property type="term" value="C:small-subunit processome"/>
    <property type="evidence" value="ECO:0007669"/>
    <property type="project" value="InterPro"/>
</dbReference>
<dbReference type="InterPro" id="IPR006709">
    <property type="entry name" value="SSU_processome_Utp14"/>
</dbReference>
<feature type="region of interest" description="Disordered" evidence="4">
    <location>
        <begin position="364"/>
        <end position="396"/>
    </location>
</feature>
<feature type="compositionally biased region" description="Polar residues" evidence="4">
    <location>
        <begin position="281"/>
        <end position="295"/>
    </location>
</feature>
<dbReference type="EMBL" id="JACGCI010000040">
    <property type="protein sequence ID" value="KAF6753324.1"/>
    <property type="molecule type" value="Genomic_DNA"/>
</dbReference>
<feature type="compositionally biased region" description="Polar residues" evidence="4">
    <location>
        <begin position="752"/>
        <end position="773"/>
    </location>
</feature>
<dbReference type="PANTHER" id="PTHR14150">
    <property type="entry name" value="U3 SMALL NUCLEOLAR RNA-ASSOCIATED PROTEIN 14"/>
    <property type="match status" value="1"/>
</dbReference>
<reference evidence="5 6" key="1">
    <citation type="submission" date="2020-07" db="EMBL/GenBank/DDBJ databases">
        <title>Comparative genomics of pyrophilous fungi reveals a link between fire events and developmental genes.</title>
        <authorList>
            <consortium name="DOE Joint Genome Institute"/>
            <person name="Steindorff A.S."/>
            <person name="Carver A."/>
            <person name="Calhoun S."/>
            <person name="Stillman K."/>
            <person name="Liu H."/>
            <person name="Lipzen A."/>
            <person name="Pangilinan J."/>
            <person name="Labutti K."/>
            <person name="Bruns T.D."/>
            <person name="Grigoriev I.V."/>
        </authorList>
    </citation>
    <scope>NUCLEOTIDE SEQUENCE [LARGE SCALE GENOMIC DNA]</scope>
    <source>
        <strain evidence="5 6">CBS 144469</strain>
    </source>
</reference>
<protein>
    <submittedName>
        <fullName evidence="5">Utp14-domain-containing protein</fullName>
    </submittedName>
</protein>
<feature type="region of interest" description="Disordered" evidence="4">
    <location>
        <begin position="663"/>
        <end position="864"/>
    </location>
</feature>
<feature type="compositionally biased region" description="Polar residues" evidence="4">
    <location>
        <begin position="1"/>
        <end position="10"/>
    </location>
</feature>
<comment type="subcellular location">
    <subcellularLocation>
        <location evidence="1">Nucleus</location>
        <location evidence="1">Nucleolus</location>
    </subcellularLocation>
</comment>
<feature type="compositionally biased region" description="Basic and acidic residues" evidence="4">
    <location>
        <begin position="611"/>
        <end position="638"/>
    </location>
</feature>
<feature type="compositionally biased region" description="Acidic residues" evidence="4">
    <location>
        <begin position="106"/>
        <end position="132"/>
    </location>
</feature>
<dbReference type="Pfam" id="PF04615">
    <property type="entry name" value="Utp14"/>
    <property type="match status" value="1"/>
</dbReference>
<dbReference type="Proteomes" id="UP000521943">
    <property type="component" value="Unassembled WGS sequence"/>
</dbReference>
<proteinExistence type="predicted"/>
<feature type="compositionally biased region" description="Acidic residues" evidence="4">
    <location>
        <begin position="676"/>
        <end position="687"/>
    </location>
</feature>
<feature type="compositionally biased region" description="Basic and acidic residues" evidence="4">
    <location>
        <begin position="533"/>
        <end position="547"/>
    </location>
</feature>
<feature type="compositionally biased region" description="Acidic residues" evidence="4">
    <location>
        <begin position="521"/>
        <end position="532"/>
    </location>
</feature>
<keyword evidence="6" id="KW-1185">Reference proteome</keyword>
<gene>
    <name evidence="5" type="ORF">DFP72DRAFT_902751</name>
</gene>
<evidence type="ECO:0000313" key="5">
    <source>
        <dbReference type="EMBL" id="KAF6753324.1"/>
    </source>
</evidence>
<feature type="compositionally biased region" description="Polar residues" evidence="4">
    <location>
        <begin position="819"/>
        <end position="828"/>
    </location>
</feature>
<feature type="compositionally biased region" description="Acidic residues" evidence="4">
    <location>
        <begin position="855"/>
        <end position="864"/>
    </location>
</feature>
<name>A0A8H6HU97_9AGAR</name>